<evidence type="ECO:0000313" key="2">
    <source>
        <dbReference type="EMBL" id="GMF33191.1"/>
    </source>
</evidence>
<dbReference type="AlphaFoldDB" id="A0A9W7CHH4"/>
<protein>
    <submittedName>
        <fullName evidence="2">Unnamed protein product</fullName>
    </submittedName>
</protein>
<feature type="compositionally biased region" description="Polar residues" evidence="1">
    <location>
        <begin position="7"/>
        <end position="26"/>
    </location>
</feature>
<name>A0A9W7CHH4_9STRA</name>
<proteinExistence type="predicted"/>
<dbReference type="Proteomes" id="UP001165083">
    <property type="component" value="Unassembled WGS sequence"/>
</dbReference>
<evidence type="ECO:0000313" key="3">
    <source>
        <dbReference type="Proteomes" id="UP001165083"/>
    </source>
</evidence>
<keyword evidence="3" id="KW-1185">Reference proteome</keyword>
<evidence type="ECO:0000256" key="1">
    <source>
        <dbReference type="SAM" id="MobiDB-lite"/>
    </source>
</evidence>
<comment type="caution">
    <text evidence="2">The sequence shown here is derived from an EMBL/GenBank/DDBJ whole genome shotgun (WGS) entry which is preliminary data.</text>
</comment>
<feature type="region of interest" description="Disordered" evidence="1">
    <location>
        <begin position="1"/>
        <end position="26"/>
    </location>
</feature>
<reference evidence="2" key="1">
    <citation type="submission" date="2023-04" db="EMBL/GenBank/DDBJ databases">
        <title>Phytophthora lilii NBRC 32176.</title>
        <authorList>
            <person name="Ichikawa N."/>
            <person name="Sato H."/>
            <person name="Tonouchi N."/>
        </authorList>
    </citation>
    <scope>NUCLEOTIDE SEQUENCE</scope>
    <source>
        <strain evidence="2">NBRC 32176</strain>
    </source>
</reference>
<accession>A0A9W7CHH4</accession>
<organism evidence="2 3">
    <name type="scientific">Phytophthora lilii</name>
    <dbReference type="NCBI Taxonomy" id="2077276"/>
    <lineage>
        <taxon>Eukaryota</taxon>
        <taxon>Sar</taxon>
        <taxon>Stramenopiles</taxon>
        <taxon>Oomycota</taxon>
        <taxon>Peronosporomycetes</taxon>
        <taxon>Peronosporales</taxon>
        <taxon>Peronosporaceae</taxon>
        <taxon>Phytophthora</taxon>
    </lineage>
</organism>
<dbReference type="OrthoDB" id="128591at2759"/>
<dbReference type="EMBL" id="BSXW01001053">
    <property type="protein sequence ID" value="GMF33191.1"/>
    <property type="molecule type" value="Genomic_DNA"/>
</dbReference>
<sequence>MFVDYHPNSSFALPSPKSSTGSDGDNSIVNTLVPIDARERILAAISSQQVPETSQAWFQPPALTKSHGLSGPSTALNGKGFALQHSWTMSSRTKTIFDAVSASKRSCAESLVQKRDTKYQEMESVAIYMYTLVQCYKIDENLRFVP</sequence>
<gene>
    <name evidence="2" type="ORF">Plil01_001415400</name>
</gene>